<evidence type="ECO:0000256" key="7">
    <source>
        <dbReference type="ARBA" id="ARBA00022989"/>
    </source>
</evidence>
<keyword evidence="12" id="KW-1185">Reference proteome</keyword>
<evidence type="ECO:0000256" key="2">
    <source>
        <dbReference type="ARBA" id="ARBA00007809"/>
    </source>
</evidence>
<name>A0AAV5LHQ8_9ROSI</name>
<keyword evidence="7 10" id="KW-1133">Transmembrane helix</keyword>
<dbReference type="Proteomes" id="UP001054252">
    <property type="component" value="Unassembled WGS sequence"/>
</dbReference>
<gene>
    <name evidence="11" type="ORF">SLEP1_g44526</name>
</gene>
<keyword evidence="6" id="KW-0677">Repeat</keyword>
<evidence type="ECO:0000313" key="11">
    <source>
        <dbReference type="EMBL" id="GKV36386.1"/>
    </source>
</evidence>
<evidence type="ECO:0000256" key="1">
    <source>
        <dbReference type="ARBA" id="ARBA00004127"/>
    </source>
</evidence>
<accession>A0AAV5LHQ8</accession>
<feature type="region of interest" description="Disordered" evidence="9">
    <location>
        <begin position="70"/>
        <end position="110"/>
    </location>
</feature>
<dbReference type="GO" id="GO:0016020">
    <property type="term" value="C:membrane"/>
    <property type="evidence" value="ECO:0007669"/>
    <property type="project" value="InterPro"/>
</dbReference>
<evidence type="ECO:0000256" key="4">
    <source>
        <dbReference type="ARBA" id="ARBA00022597"/>
    </source>
</evidence>
<dbReference type="AlphaFoldDB" id="A0AAV5LHQ8"/>
<evidence type="ECO:0000256" key="3">
    <source>
        <dbReference type="ARBA" id="ARBA00022448"/>
    </source>
</evidence>
<protein>
    <recommendedName>
        <fullName evidence="13">Bidirectional sugar transporter SWEET</fullName>
    </recommendedName>
</protein>
<comment type="similarity">
    <text evidence="2">Belongs to the SWEET sugar transporter family.</text>
</comment>
<keyword evidence="3" id="KW-0813">Transport</keyword>
<reference evidence="11 12" key="1">
    <citation type="journal article" date="2021" name="Commun. Biol.">
        <title>The genome of Shorea leprosula (Dipterocarpaceae) highlights the ecological relevance of drought in aseasonal tropical rainforests.</title>
        <authorList>
            <person name="Ng K.K.S."/>
            <person name="Kobayashi M.J."/>
            <person name="Fawcett J.A."/>
            <person name="Hatakeyama M."/>
            <person name="Paape T."/>
            <person name="Ng C.H."/>
            <person name="Ang C.C."/>
            <person name="Tnah L.H."/>
            <person name="Lee C.T."/>
            <person name="Nishiyama T."/>
            <person name="Sese J."/>
            <person name="O'Brien M.J."/>
            <person name="Copetti D."/>
            <person name="Mohd Noor M.I."/>
            <person name="Ong R.C."/>
            <person name="Putra M."/>
            <person name="Sireger I.Z."/>
            <person name="Indrioko S."/>
            <person name="Kosugi Y."/>
            <person name="Izuno A."/>
            <person name="Isagi Y."/>
            <person name="Lee S.L."/>
            <person name="Shimizu K.K."/>
        </authorList>
    </citation>
    <scope>NUCLEOTIDE SEQUENCE [LARGE SCALE GENOMIC DNA]</scope>
    <source>
        <strain evidence="11">214</strain>
    </source>
</reference>
<evidence type="ECO:0000256" key="5">
    <source>
        <dbReference type="ARBA" id="ARBA00022692"/>
    </source>
</evidence>
<organism evidence="11 12">
    <name type="scientific">Rubroshorea leprosula</name>
    <dbReference type="NCBI Taxonomy" id="152421"/>
    <lineage>
        <taxon>Eukaryota</taxon>
        <taxon>Viridiplantae</taxon>
        <taxon>Streptophyta</taxon>
        <taxon>Embryophyta</taxon>
        <taxon>Tracheophyta</taxon>
        <taxon>Spermatophyta</taxon>
        <taxon>Magnoliopsida</taxon>
        <taxon>eudicotyledons</taxon>
        <taxon>Gunneridae</taxon>
        <taxon>Pentapetalae</taxon>
        <taxon>rosids</taxon>
        <taxon>malvids</taxon>
        <taxon>Malvales</taxon>
        <taxon>Dipterocarpaceae</taxon>
        <taxon>Rubroshorea</taxon>
    </lineage>
</organism>
<feature type="compositionally biased region" description="Polar residues" evidence="9">
    <location>
        <begin position="70"/>
        <end position="79"/>
    </location>
</feature>
<evidence type="ECO:0000256" key="6">
    <source>
        <dbReference type="ARBA" id="ARBA00022737"/>
    </source>
</evidence>
<dbReference type="GO" id="GO:0012505">
    <property type="term" value="C:endomembrane system"/>
    <property type="evidence" value="ECO:0007669"/>
    <property type="project" value="UniProtKB-SubCell"/>
</dbReference>
<keyword evidence="8 10" id="KW-0472">Membrane</keyword>
<evidence type="ECO:0000256" key="8">
    <source>
        <dbReference type="ARBA" id="ARBA00023136"/>
    </source>
</evidence>
<dbReference type="Pfam" id="PF03083">
    <property type="entry name" value="MtN3_slv"/>
    <property type="match status" value="1"/>
</dbReference>
<feature type="compositionally biased region" description="Basic and acidic residues" evidence="9">
    <location>
        <begin position="87"/>
        <end position="100"/>
    </location>
</feature>
<feature type="transmembrane region" description="Helical" evidence="10">
    <location>
        <begin position="12"/>
        <end position="35"/>
    </location>
</feature>
<dbReference type="InterPro" id="IPR004316">
    <property type="entry name" value="SWEET_rpt"/>
</dbReference>
<keyword evidence="5 10" id="KW-0812">Transmembrane</keyword>
<dbReference type="PANTHER" id="PTHR10791">
    <property type="entry name" value="RAG1-ACTIVATING PROTEIN 1"/>
    <property type="match status" value="1"/>
</dbReference>
<comment type="subcellular location">
    <subcellularLocation>
        <location evidence="1">Endomembrane system</location>
        <topology evidence="1">Multi-pass membrane protein</topology>
    </subcellularLocation>
</comment>
<evidence type="ECO:0000256" key="10">
    <source>
        <dbReference type="SAM" id="Phobius"/>
    </source>
</evidence>
<dbReference type="PANTHER" id="PTHR10791:SF22">
    <property type="entry name" value="BIDIRECTIONAL SUGAR TRANSPORTER SWEET11"/>
    <property type="match status" value="1"/>
</dbReference>
<feature type="compositionally biased region" description="Polar residues" evidence="9">
    <location>
        <begin position="101"/>
        <end position="110"/>
    </location>
</feature>
<keyword evidence="4" id="KW-0762">Sugar transport</keyword>
<evidence type="ECO:0000256" key="9">
    <source>
        <dbReference type="SAM" id="MobiDB-lite"/>
    </source>
</evidence>
<sequence>MWFFYGLLLKDLNIAIPNVVGFHFGILQMILYAIYRKRPKQAVEQPKIAEHIVDMAKQSTMVVGSELSTVVPQPTTDHNNGGIVEAQKVKKEGGNTEETNKQNMKGSNQV</sequence>
<dbReference type="Gene3D" id="1.20.1280.290">
    <property type="match status" value="1"/>
</dbReference>
<dbReference type="InterPro" id="IPR047664">
    <property type="entry name" value="SWEET"/>
</dbReference>
<evidence type="ECO:0008006" key="13">
    <source>
        <dbReference type="Google" id="ProtNLM"/>
    </source>
</evidence>
<dbReference type="EMBL" id="BPVZ01000116">
    <property type="protein sequence ID" value="GKV36386.1"/>
    <property type="molecule type" value="Genomic_DNA"/>
</dbReference>
<evidence type="ECO:0000313" key="12">
    <source>
        <dbReference type="Proteomes" id="UP001054252"/>
    </source>
</evidence>
<comment type="caution">
    <text evidence="11">The sequence shown here is derived from an EMBL/GenBank/DDBJ whole genome shotgun (WGS) entry which is preliminary data.</text>
</comment>
<dbReference type="GO" id="GO:0051119">
    <property type="term" value="F:sugar transmembrane transporter activity"/>
    <property type="evidence" value="ECO:0007669"/>
    <property type="project" value="InterPro"/>
</dbReference>
<proteinExistence type="inferred from homology"/>